<feature type="region of interest" description="Disordered" evidence="1">
    <location>
        <begin position="1"/>
        <end position="22"/>
    </location>
</feature>
<sequence length="106" mass="11601">MEAAGPCKREGYGSGAGSFRSQGAGPLMLVIPGLTRDPCHNSSLAKPVEEERRDRAALDPADDLEWIPDQVRDDEAGRASQVPNLRAPSRRDALSFFDLPSQWRIP</sequence>
<organism evidence="2 3">
    <name type="scientific">Aureimonas glaciei</name>
    <dbReference type="NCBI Taxonomy" id="1776957"/>
    <lineage>
        <taxon>Bacteria</taxon>
        <taxon>Pseudomonadati</taxon>
        <taxon>Pseudomonadota</taxon>
        <taxon>Alphaproteobacteria</taxon>
        <taxon>Hyphomicrobiales</taxon>
        <taxon>Aurantimonadaceae</taxon>
        <taxon>Aureimonas</taxon>
    </lineage>
</organism>
<evidence type="ECO:0000313" key="3">
    <source>
        <dbReference type="Proteomes" id="UP000613160"/>
    </source>
</evidence>
<reference evidence="2" key="2">
    <citation type="submission" date="2020-09" db="EMBL/GenBank/DDBJ databases">
        <authorList>
            <person name="Sun Q."/>
            <person name="Zhou Y."/>
        </authorList>
    </citation>
    <scope>NUCLEOTIDE SEQUENCE</scope>
    <source>
        <strain evidence="2">CGMCC 1.15493</strain>
    </source>
</reference>
<dbReference type="Proteomes" id="UP000613160">
    <property type="component" value="Unassembled WGS sequence"/>
</dbReference>
<keyword evidence="3" id="KW-1185">Reference proteome</keyword>
<protein>
    <submittedName>
        <fullName evidence="2">Uncharacterized protein</fullName>
    </submittedName>
</protein>
<gene>
    <name evidence="2" type="ORF">GCM10011335_24420</name>
</gene>
<proteinExistence type="predicted"/>
<comment type="caution">
    <text evidence="2">The sequence shown here is derived from an EMBL/GenBank/DDBJ whole genome shotgun (WGS) entry which is preliminary data.</text>
</comment>
<evidence type="ECO:0000313" key="2">
    <source>
        <dbReference type="EMBL" id="GGD20621.1"/>
    </source>
</evidence>
<name>A0A916XY23_9HYPH</name>
<dbReference type="EMBL" id="BMJJ01000005">
    <property type="protein sequence ID" value="GGD20621.1"/>
    <property type="molecule type" value="Genomic_DNA"/>
</dbReference>
<reference evidence="2" key="1">
    <citation type="journal article" date="2014" name="Int. J. Syst. Evol. Microbiol.">
        <title>Complete genome sequence of Corynebacterium casei LMG S-19264T (=DSM 44701T), isolated from a smear-ripened cheese.</title>
        <authorList>
            <consortium name="US DOE Joint Genome Institute (JGI-PGF)"/>
            <person name="Walter F."/>
            <person name="Albersmeier A."/>
            <person name="Kalinowski J."/>
            <person name="Ruckert C."/>
        </authorList>
    </citation>
    <scope>NUCLEOTIDE SEQUENCE</scope>
    <source>
        <strain evidence="2">CGMCC 1.15493</strain>
    </source>
</reference>
<feature type="region of interest" description="Disordered" evidence="1">
    <location>
        <begin position="39"/>
        <end position="85"/>
    </location>
</feature>
<evidence type="ECO:0000256" key="1">
    <source>
        <dbReference type="SAM" id="MobiDB-lite"/>
    </source>
</evidence>
<dbReference type="AlphaFoldDB" id="A0A916XY23"/>
<feature type="compositionally biased region" description="Basic and acidic residues" evidence="1">
    <location>
        <begin position="47"/>
        <end position="57"/>
    </location>
</feature>
<accession>A0A916XY23</accession>